<proteinExistence type="inferred from homology"/>
<dbReference type="InterPro" id="IPR017968">
    <property type="entry name" value="Acylphosphatase_CS"/>
</dbReference>
<dbReference type="InterPro" id="IPR036046">
    <property type="entry name" value="Acylphosphatase-like_dom_sf"/>
</dbReference>
<gene>
    <name evidence="4" type="ORF">NHX12_018627</name>
</gene>
<evidence type="ECO:0000256" key="1">
    <source>
        <dbReference type="PROSITE-ProRule" id="PRU00520"/>
    </source>
</evidence>
<dbReference type="InterPro" id="IPR001792">
    <property type="entry name" value="Acylphosphatase-like_dom"/>
</dbReference>
<dbReference type="EMBL" id="JANIIK010000034">
    <property type="protein sequence ID" value="KAJ3615059.1"/>
    <property type="molecule type" value="Genomic_DNA"/>
</dbReference>
<sequence>MYTEQEGRSLGLSGWVQNTRRGSVIGQVQGAAGQVDHMKEWLRSVGSPSSRIHRAVFSNERDLKEPEMKGFITRH</sequence>
<comment type="similarity">
    <text evidence="2">Belongs to the acylphosphatase family.</text>
</comment>
<dbReference type="GO" id="GO:0003998">
    <property type="term" value="F:acylphosphatase activity"/>
    <property type="evidence" value="ECO:0007669"/>
    <property type="project" value="InterPro"/>
</dbReference>
<dbReference type="OrthoDB" id="7961613at2759"/>
<accession>A0A9Q0EX46</accession>
<comment type="caution">
    <text evidence="4">The sequence shown here is derived from an EMBL/GenBank/DDBJ whole genome shotgun (WGS) entry which is preliminary data.</text>
</comment>
<dbReference type="PANTHER" id="PTHR10029">
    <property type="entry name" value="ACYLPHOSPHATASE"/>
    <property type="match status" value="1"/>
</dbReference>
<keyword evidence="5" id="KW-1185">Reference proteome</keyword>
<feature type="domain" description="Acylphosphatase-like" evidence="3">
    <location>
        <begin position="1"/>
        <end position="75"/>
    </location>
</feature>
<dbReference type="Proteomes" id="UP001148018">
    <property type="component" value="Unassembled WGS sequence"/>
</dbReference>
<comment type="caution">
    <text evidence="1">Lacks conserved residue(s) required for the propagation of feature annotation.</text>
</comment>
<evidence type="ECO:0000313" key="5">
    <source>
        <dbReference type="Proteomes" id="UP001148018"/>
    </source>
</evidence>
<dbReference type="PRINTS" id="PR00112">
    <property type="entry name" value="ACYLPHPHTASE"/>
</dbReference>
<dbReference type="PROSITE" id="PS00151">
    <property type="entry name" value="ACYLPHOSPHATASE_2"/>
    <property type="match status" value="1"/>
</dbReference>
<protein>
    <recommendedName>
        <fullName evidence="3">Acylphosphatase-like domain-containing protein</fullName>
    </recommendedName>
</protein>
<name>A0A9Q0EX46_9TELE</name>
<evidence type="ECO:0000256" key="2">
    <source>
        <dbReference type="RuleBase" id="RU004168"/>
    </source>
</evidence>
<dbReference type="PANTHER" id="PTHR10029:SF23">
    <property type="entry name" value="ACYLPHOSPHATASE 2"/>
    <property type="match status" value="1"/>
</dbReference>
<dbReference type="InterPro" id="IPR020456">
    <property type="entry name" value="Acylphosphatase"/>
</dbReference>
<evidence type="ECO:0000313" key="4">
    <source>
        <dbReference type="EMBL" id="KAJ3615059.1"/>
    </source>
</evidence>
<dbReference type="SUPFAM" id="SSF54975">
    <property type="entry name" value="Acylphosphatase/BLUF domain-like"/>
    <property type="match status" value="1"/>
</dbReference>
<dbReference type="Pfam" id="PF00708">
    <property type="entry name" value="Acylphosphatase"/>
    <property type="match status" value="1"/>
</dbReference>
<organism evidence="4 5">
    <name type="scientific">Muraenolepis orangiensis</name>
    <name type="common">Patagonian moray cod</name>
    <dbReference type="NCBI Taxonomy" id="630683"/>
    <lineage>
        <taxon>Eukaryota</taxon>
        <taxon>Metazoa</taxon>
        <taxon>Chordata</taxon>
        <taxon>Craniata</taxon>
        <taxon>Vertebrata</taxon>
        <taxon>Euteleostomi</taxon>
        <taxon>Actinopterygii</taxon>
        <taxon>Neopterygii</taxon>
        <taxon>Teleostei</taxon>
        <taxon>Neoteleostei</taxon>
        <taxon>Acanthomorphata</taxon>
        <taxon>Zeiogadaria</taxon>
        <taxon>Gadariae</taxon>
        <taxon>Gadiformes</taxon>
        <taxon>Muraenolepidoidei</taxon>
        <taxon>Muraenolepididae</taxon>
        <taxon>Muraenolepis</taxon>
    </lineage>
</organism>
<evidence type="ECO:0000259" key="3">
    <source>
        <dbReference type="PROSITE" id="PS51160"/>
    </source>
</evidence>
<reference evidence="4" key="1">
    <citation type="submission" date="2022-07" db="EMBL/GenBank/DDBJ databases">
        <title>Chromosome-level genome of Muraenolepis orangiensis.</title>
        <authorList>
            <person name="Kim J."/>
        </authorList>
    </citation>
    <scope>NUCLEOTIDE SEQUENCE</scope>
    <source>
        <strain evidence="4">KU_S4_2022</strain>
        <tissue evidence="4">Muscle</tissue>
    </source>
</reference>
<dbReference type="PROSITE" id="PS51160">
    <property type="entry name" value="ACYLPHOSPHATASE_3"/>
    <property type="match status" value="1"/>
</dbReference>
<dbReference type="Gene3D" id="3.30.70.100">
    <property type="match status" value="1"/>
</dbReference>
<dbReference type="AlphaFoldDB" id="A0A9Q0EX46"/>